<organism evidence="11 12">
    <name type="scientific">Filobasidium floriforme</name>
    <dbReference type="NCBI Taxonomy" id="5210"/>
    <lineage>
        <taxon>Eukaryota</taxon>
        <taxon>Fungi</taxon>
        <taxon>Dikarya</taxon>
        <taxon>Basidiomycota</taxon>
        <taxon>Agaricomycotina</taxon>
        <taxon>Tremellomycetes</taxon>
        <taxon>Filobasidiales</taxon>
        <taxon>Filobasidiaceae</taxon>
        <taxon>Filobasidium</taxon>
    </lineage>
</organism>
<evidence type="ECO:0000256" key="2">
    <source>
        <dbReference type="ARBA" id="ARBA00008776"/>
    </source>
</evidence>
<accession>A0A8K0JKA4</accession>
<gene>
    <name evidence="11" type="ORF">FFLO_04007</name>
</gene>
<dbReference type="InterPro" id="IPR000690">
    <property type="entry name" value="Matrin/U1-C_Znf_C2H2"/>
</dbReference>
<evidence type="ECO:0000313" key="12">
    <source>
        <dbReference type="Proteomes" id="UP000812966"/>
    </source>
</evidence>
<dbReference type="GO" id="GO:0003723">
    <property type="term" value="F:RNA binding"/>
    <property type="evidence" value="ECO:0007669"/>
    <property type="project" value="InterPro"/>
</dbReference>
<dbReference type="AlphaFoldDB" id="A0A8K0JKA4"/>
<dbReference type="GO" id="GO:0005681">
    <property type="term" value="C:spliceosomal complex"/>
    <property type="evidence" value="ECO:0007669"/>
    <property type="project" value="InterPro"/>
</dbReference>
<feature type="region of interest" description="Disordered" evidence="9">
    <location>
        <begin position="305"/>
        <end position="335"/>
    </location>
</feature>
<evidence type="ECO:0000256" key="1">
    <source>
        <dbReference type="ARBA" id="ARBA00004123"/>
    </source>
</evidence>
<dbReference type="EMBL" id="JABELV010000079">
    <property type="protein sequence ID" value="KAG7531939.1"/>
    <property type="molecule type" value="Genomic_DNA"/>
</dbReference>
<dbReference type="Proteomes" id="UP000812966">
    <property type="component" value="Unassembled WGS sequence"/>
</dbReference>
<dbReference type="InterPro" id="IPR036236">
    <property type="entry name" value="Znf_C2H2_sf"/>
</dbReference>
<evidence type="ECO:0000256" key="6">
    <source>
        <dbReference type="ARBA" id="ARBA00022833"/>
    </source>
</evidence>
<dbReference type="Pfam" id="PF16837">
    <property type="entry name" value="SF3A3"/>
    <property type="match status" value="1"/>
</dbReference>
<dbReference type="Pfam" id="PF12108">
    <property type="entry name" value="SF3a60_bindingd"/>
    <property type="match status" value="1"/>
</dbReference>
<evidence type="ECO:0000313" key="11">
    <source>
        <dbReference type="EMBL" id="KAG7531939.1"/>
    </source>
</evidence>
<evidence type="ECO:0000256" key="4">
    <source>
        <dbReference type="ARBA" id="ARBA00022723"/>
    </source>
</evidence>
<comment type="caution">
    <text evidence="11">The sequence shown here is derived from an EMBL/GenBank/DDBJ whole genome shotgun (WGS) entry which is preliminary data.</text>
</comment>
<dbReference type="InterPro" id="IPR051421">
    <property type="entry name" value="RNA_Proc_DNA_Dmg_Regulator"/>
</dbReference>
<dbReference type="Gene3D" id="3.30.160.60">
    <property type="entry name" value="Classic Zinc Finger"/>
    <property type="match status" value="1"/>
</dbReference>
<dbReference type="GO" id="GO:0000398">
    <property type="term" value="P:mRNA splicing, via spliceosome"/>
    <property type="evidence" value="ECO:0007669"/>
    <property type="project" value="InterPro"/>
</dbReference>
<dbReference type="InterPro" id="IPR024598">
    <property type="entry name" value="SF3a60/Prp9_C"/>
</dbReference>
<dbReference type="InterPro" id="IPR031774">
    <property type="entry name" value="SF3A3_dom"/>
</dbReference>
<keyword evidence="4" id="KW-0479">Metal-binding</keyword>
<feature type="compositionally biased region" description="Low complexity" evidence="9">
    <location>
        <begin position="313"/>
        <end position="335"/>
    </location>
</feature>
<keyword evidence="5" id="KW-0863">Zinc-finger</keyword>
<evidence type="ECO:0000259" key="10">
    <source>
        <dbReference type="PROSITE" id="PS50171"/>
    </source>
</evidence>
<keyword evidence="6" id="KW-0862">Zinc</keyword>
<comment type="subcellular location">
    <subcellularLocation>
        <location evidence="1">Nucleus</location>
    </subcellularLocation>
</comment>
<dbReference type="InterPro" id="IPR003604">
    <property type="entry name" value="Matrin/U1-like-C_Znf_C2H2"/>
</dbReference>
<keyword evidence="3" id="KW-0597">Phosphoprotein</keyword>
<reference evidence="11" key="1">
    <citation type="submission" date="2020-04" db="EMBL/GenBank/DDBJ databases">
        <title>Analysis of mating type loci in Filobasidium floriforme.</title>
        <authorList>
            <person name="Nowrousian M."/>
        </authorList>
    </citation>
    <scope>NUCLEOTIDE SEQUENCE</scope>
    <source>
        <strain evidence="11">CBS 6242</strain>
    </source>
</reference>
<evidence type="ECO:0000256" key="9">
    <source>
        <dbReference type="SAM" id="MobiDB-lite"/>
    </source>
</evidence>
<dbReference type="PANTHER" id="PTHR12786">
    <property type="entry name" value="SPLICING FACTOR SF3A-RELATED"/>
    <property type="match status" value="1"/>
</dbReference>
<feature type="domain" description="Matrin-type" evidence="10">
    <location>
        <begin position="431"/>
        <end position="462"/>
    </location>
</feature>
<dbReference type="SUPFAM" id="SSF57667">
    <property type="entry name" value="beta-beta-alpha zinc fingers"/>
    <property type="match status" value="1"/>
</dbReference>
<evidence type="ECO:0000256" key="3">
    <source>
        <dbReference type="ARBA" id="ARBA00022553"/>
    </source>
</evidence>
<name>A0A8K0JKA4_9TREE</name>
<dbReference type="PROSITE" id="PS50171">
    <property type="entry name" value="ZF_MATRIN"/>
    <property type="match status" value="1"/>
</dbReference>
<evidence type="ECO:0000256" key="8">
    <source>
        <dbReference type="SAM" id="Coils"/>
    </source>
</evidence>
<comment type="similarity">
    <text evidence="2">Belongs to the SF3A3 family.</text>
</comment>
<keyword evidence="12" id="KW-1185">Reference proteome</keyword>
<keyword evidence="7" id="KW-0539">Nucleus</keyword>
<proteinExistence type="inferred from homology"/>
<feature type="compositionally biased region" description="Basic and acidic residues" evidence="9">
    <location>
        <begin position="491"/>
        <end position="501"/>
    </location>
</feature>
<dbReference type="Pfam" id="PF11931">
    <property type="entry name" value="SF3a60_Prp9_C"/>
    <property type="match status" value="1"/>
</dbReference>
<feature type="coiled-coil region" evidence="8">
    <location>
        <begin position="1"/>
        <end position="28"/>
    </location>
</feature>
<protein>
    <recommendedName>
        <fullName evidence="10">Matrin-type domain-containing protein</fullName>
    </recommendedName>
</protein>
<dbReference type="InterPro" id="IPR022755">
    <property type="entry name" value="Znf_C2H2_jaz"/>
</dbReference>
<keyword evidence="8" id="KW-0175">Coiled coil</keyword>
<evidence type="ECO:0000256" key="5">
    <source>
        <dbReference type="ARBA" id="ARBA00022771"/>
    </source>
</evidence>
<dbReference type="SMART" id="SM00451">
    <property type="entry name" value="ZnF_U1"/>
    <property type="match status" value="1"/>
</dbReference>
<dbReference type="InterPro" id="IPR021966">
    <property type="entry name" value="SF3a60_bindingd"/>
</dbReference>
<evidence type="ECO:0000256" key="7">
    <source>
        <dbReference type="ARBA" id="ARBA00023242"/>
    </source>
</evidence>
<sequence length="526" mass="59732">MESVIEIQRQSQEEIERYEQALADILTKPVRGARANLRNQHKALDVLNRIADRQADLSKLYDDDDGLRAAELSLLSAPSSSKGDPQNDLAEFYTRLDKIKSYHARHPNLEPETKNFARGVQELVDGDGLTRIRGEDGEEEIIDPLDSMFTGEEGMGRYLDLNIAHTQYVNLKGAKRLTYMQYLTMLTKGRVAEEVDQKEKEGLAYYDYVQNLKTYLLDFMRRTHPLRMGEVQYALKPVEEEFEKDWKEGNVDGWQKKASATDGQANGENGDGIWCAACQKQYAKQTVYDAHLTSKKHIKAAERLEAGGQAGEAPTSAPAPTANSSNTASSSRSHNSALLTRLTETLLFFPPIPSLVSDTQQNIERRSALTARERELELEELVDEVPPDLGPDETAEEAEERIYNPLKLPLGWDGKPIPYWLYKLHGLGVEYKCEICSDFLYMGRKAFDRHFQESRHAFGMRALGLPNTKHFHEITKIQDALALAERLKQEGRAEQHATERTEEFEDSEGNVYDKKTYDDLKRQGLI</sequence>
<dbReference type="PANTHER" id="PTHR12786:SF2">
    <property type="entry name" value="SPLICING FACTOR 3A SUBUNIT 3"/>
    <property type="match status" value="1"/>
</dbReference>
<dbReference type="Pfam" id="PF12171">
    <property type="entry name" value="zf-C2H2_jaz"/>
    <property type="match status" value="1"/>
</dbReference>
<feature type="region of interest" description="Disordered" evidence="9">
    <location>
        <begin position="491"/>
        <end position="510"/>
    </location>
</feature>
<dbReference type="GO" id="GO:0008270">
    <property type="term" value="F:zinc ion binding"/>
    <property type="evidence" value="ECO:0007669"/>
    <property type="project" value="UniProtKB-KW"/>
</dbReference>